<gene>
    <name evidence="2" type="ORF">AFERRI_10725</name>
    <name evidence="1" type="ORF">AFERRI_400446</name>
</gene>
<dbReference type="Proteomes" id="UP000193925">
    <property type="component" value="Chromosome AFERRI"/>
</dbReference>
<sequence length="128" mass="14278">MPDITEEKACGRHMSIADNMGDNEASIRCQLPRGHKGPHQEQYTSCSHGVVTITFEKGHVPPVDFARISHMIPKGETCVSKDGTKCPFFASLGMDDEDNNVSCYLRGEQNSVYNDELRKDWNCLDATN</sequence>
<dbReference type="EMBL" id="CCCS020000035">
    <property type="protein sequence ID" value="CDQ10665.1"/>
    <property type="molecule type" value="Genomic_DNA"/>
</dbReference>
<dbReference type="AlphaFoldDB" id="A0A060UQE2"/>
<reference evidence="1" key="2">
    <citation type="submission" date="2014-07" db="EMBL/GenBank/DDBJ databases">
        <title>Initial genome analysis of the psychrotolerant acidophile Acidithiobacillus ferrivorans CF27: insights into iron and sulfur oxidation pathways and into biofilm formation.</title>
        <authorList>
            <person name="Talla E."/>
            <person name="Hedrich S."/>
            <person name="Mangenot S."/>
            <person name="Ji B."/>
            <person name="Johnson D.B."/>
            <person name="Barbe V."/>
            <person name="Bonnefoy V."/>
        </authorList>
    </citation>
    <scope>NUCLEOTIDE SEQUENCE [LARGE SCALE GENOMIC DNA]</scope>
    <source>
        <strain evidence="1">CF27</strain>
    </source>
</reference>
<evidence type="ECO:0000313" key="1">
    <source>
        <dbReference type="EMBL" id="CDQ10665.1"/>
    </source>
</evidence>
<evidence type="ECO:0000313" key="2">
    <source>
        <dbReference type="EMBL" id="SMH64691.1"/>
    </source>
</evidence>
<reference evidence="2 3" key="3">
    <citation type="submission" date="2017-03" db="EMBL/GenBank/DDBJ databases">
        <authorList>
            <person name="Regsiter A."/>
            <person name="William W."/>
        </authorList>
    </citation>
    <scope>NUCLEOTIDE SEQUENCE [LARGE SCALE GENOMIC DNA]</scope>
    <source>
        <strain evidence="2">PRJEB5721</strain>
    </source>
</reference>
<dbReference type="EMBL" id="LT841305">
    <property type="protein sequence ID" value="SMH64691.1"/>
    <property type="molecule type" value="Genomic_DNA"/>
</dbReference>
<accession>A0A060UQE2</accession>
<keyword evidence="3" id="KW-1185">Reference proteome</keyword>
<organism evidence="1">
    <name type="scientific">Acidithiobacillus ferrivorans</name>
    <dbReference type="NCBI Taxonomy" id="160808"/>
    <lineage>
        <taxon>Bacteria</taxon>
        <taxon>Pseudomonadati</taxon>
        <taxon>Pseudomonadota</taxon>
        <taxon>Acidithiobacillia</taxon>
        <taxon>Acidithiobacillales</taxon>
        <taxon>Acidithiobacillaceae</taxon>
        <taxon>Acidithiobacillus</taxon>
    </lineage>
</organism>
<dbReference type="RefSeq" id="WP_035193232.1">
    <property type="nucleotide sequence ID" value="NZ_CCCS020000035.1"/>
</dbReference>
<proteinExistence type="predicted"/>
<reference evidence="1" key="1">
    <citation type="submission" date="2014-03" db="EMBL/GenBank/DDBJ databases">
        <authorList>
            <person name="Genoscope - CEA"/>
        </authorList>
    </citation>
    <scope>NUCLEOTIDE SEQUENCE [LARGE SCALE GENOMIC DNA]</scope>
    <source>
        <strain evidence="1">CF27</strain>
    </source>
</reference>
<evidence type="ECO:0000313" key="3">
    <source>
        <dbReference type="Proteomes" id="UP000193925"/>
    </source>
</evidence>
<protein>
    <submittedName>
        <fullName evidence="1">Uncharacterized protein</fullName>
    </submittedName>
</protein>
<name>A0A060UQE2_9PROT</name>